<keyword evidence="1" id="KW-0067">ATP-binding</keyword>
<dbReference type="PANTHER" id="PTHR30121">
    <property type="entry name" value="UNCHARACTERIZED PROTEIN YJGR-RELATED"/>
    <property type="match status" value="1"/>
</dbReference>
<dbReference type="PANTHER" id="PTHR30121:SF6">
    <property type="entry name" value="SLR6007 PROTEIN"/>
    <property type="match status" value="1"/>
</dbReference>
<dbReference type="EMBL" id="JACOPL010000012">
    <property type="protein sequence ID" value="MBC5726202.1"/>
    <property type="molecule type" value="Genomic_DNA"/>
</dbReference>
<proteinExistence type="predicted"/>
<dbReference type="RefSeq" id="WP_186950134.1">
    <property type="nucleotide sequence ID" value="NZ_JACOPL010000012.1"/>
</dbReference>
<dbReference type="Gene3D" id="1.10.8.730">
    <property type="match status" value="1"/>
</dbReference>
<organism evidence="1 2">
    <name type="scientific">Agathobaculum faecis</name>
    <dbReference type="NCBI Taxonomy" id="2763013"/>
    <lineage>
        <taxon>Bacteria</taxon>
        <taxon>Bacillati</taxon>
        <taxon>Bacillota</taxon>
        <taxon>Clostridia</taxon>
        <taxon>Eubacteriales</taxon>
        <taxon>Butyricicoccaceae</taxon>
        <taxon>Agathobaculum</taxon>
    </lineage>
</organism>
<keyword evidence="1" id="KW-0547">Nucleotide-binding</keyword>
<reference evidence="1" key="1">
    <citation type="submission" date="2020-08" db="EMBL/GenBank/DDBJ databases">
        <title>Genome public.</title>
        <authorList>
            <person name="Liu C."/>
            <person name="Sun Q."/>
        </authorList>
    </citation>
    <scope>NUCLEOTIDE SEQUENCE</scope>
    <source>
        <strain evidence="1">NSJ-28</strain>
    </source>
</reference>
<dbReference type="NCBIfam" id="NF045971">
    <property type="entry name" value="conju_CD1110"/>
    <property type="match status" value="1"/>
</dbReference>
<dbReference type="GO" id="GO:0005524">
    <property type="term" value="F:ATP binding"/>
    <property type="evidence" value="ECO:0007669"/>
    <property type="project" value="UniProtKB-KW"/>
</dbReference>
<evidence type="ECO:0000313" key="1">
    <source>
        <dbReference type="EMBL" id="MBC5726202.1"/>
    </source>
</evidence>
<dbReference type="Gene3D" id="3.40.50.300">
    <property type="entry name" value="P-loop containing nucleotide triphosphate hydrolases"/>
    <property type="match status" value="1"/>
</dbReference>
<dbReference type="SUPFAM" id="SSF52540">
    <property type="entry name" value="P-loop containing nucleoside triphosphate hydrolases"/>
    <property type="match status" value="1"/>
</dbReference>
<dbReference type="InterPro" id="IPR027417">
    <property type="entry name" value="P-loop_NTPase"/>
</dbReference>
<evidence type="ECO:0000313" key="2">
    <source>
        <dbReference type="Proteomes" id="UP000606499"/>
    </source>
</evidence>
<sequence>MLKRKKQSKAQPPVRPVRLPRSVQQIVPVQRVYPDAVWQVGATEYSKTWSFTDINYAVASPEDQTSILDSWGRVLNGLAADSRLKITLANRLFNKDSLSGSVFYKKKDDGLDRYRGEMNRVLMDKAKGSNGIVQEKFLTLTANRKNENEARMFFSRAGKSLSFGMQRLSSTVKPLNNTERFRVLHDFFRPDHRMKNADVAAMMRSGKHFADVFCPLAMRYHADYIELDRGFARVLFIEEYASMLPDKMVHDLMELPRQMMLSIDITPVHPQEAVKMLNRLDMRVESDITRWQQRQNNNNNFSAEIPYEYKQMREVVENYKDETTQNDQRIMMTTTTVVHMADTLEQLNADTETLKTTASGYGCELAALKWQQDIGLDTVLPYGLRRVVQQRTLLTKSASILTPFSAQEIQQTGGICYGNNAVSGNMILANRALLKNGNCIRLGVPGAGKSMSAKWEIGQVLLSTNDDVLILDPENEFTPMVGAFGGTMIDVSGSSAVRINAMDMEKGYADNDKNPLADKSEFIMSLFEQIMGDDVNARHRSIIDRCIKDLYAGYIAGGYHGKSPTLTDLYNMLREQDEDEARELALSAELFITGSLGIFSQETNVDQHNRLTSYNILDLGEQLMPLGMLVILESVYNRVLQNWRAGKRTWVFVDEFSIFFRYPFATSYFLRMWKRLRKRNAYMTGITQNVGEMLRSKDARWLFANSEFIIMLSQSASDRADLAELLHISDAQLSYVENADPSCGLMKFGSAFIPFQNDIPKHTELYRLMTTKAGEWE</sequence>
<dbReference type="AlphaFoldDB" id="A0A923LYB0"/>
<dbReference type="InterPro" id="IPR051162">
    <property type="entry name" value="T4SS_component"/>
</dbReference>
<keyword evidence="2" id="KW-1185">Reference proteome</keyword>
<protein>
    <submittedName>
        <fullName evidence="1">ATP-binding protein</fullName>
    </submittedName>
</protein>
<dbReference type="Proteomes" id="UP000606499">
    <property type="component" value="Unassembled WGS sequence"/>
</dbReference>
<gene>
    <name evidence="1" type="ORF">H8S45_12135</name>
</gene>
<name>A0A923LYB0_9FIRM</name>
<comment type="caution">
    <text evidence="1">The sequence shown here is derived from an EMBL/GenBank/DDBJ whole genome shotgun (WGS) entry which is preliminary data.</text>
</comment>
<accession>A0A923LYB0</accession>